<gene>
    <name evidence="1" type="ORF">BO72DRAFT_67636</name>
</gene>
<dbReference type="VEuPathDB" id="FungiDB:BO72DRAFT_67636"/>
<protein>
    <submittedName>
        <fullName evidence="1">Uncharacterized protein</fullName>
    </submittedName>
</protein>
<dbReference type="GeneID" id="63867940"/>
<dbReference type="Proteomes" id="UP000249789">
    <property type="component" value="Unassembled WGS sequence"/>
</dbReference>
<evidence type="ECO:0000313" key="2">
    <source>
        <dbReference type="Proteomes" id="UP000249789"/>
    </source>
</evidence>
<name>A0A8G1RTL1_9EURO</name>
<dbReference type="AlphaFoldDB" id="A0A8G1RTL1"/>
<accession>A0A8G1RTL1</accession>
<proteinExistence type="predicted"/>
<keyword evidence="2" id="KW-1185">Reference proteome</keyword>
<evidence type="ECO:0000313" key="1">
    <source>
        <dbReference type="EMBL" id="RAK78658.1"/>
    </source>
</evidence>
<organism evidence="1 2">
    <name type="scientific">Aspergillus fijiensis CBS 313.89</name>
    <dbReference type="NCBI Taxonomy" id="1448319"/>
    <lineage>
        <taxon>Eukaryota</taxon>
        <taxon>Fungi</taxon>
        <taxon>Dikarya</taxon>
        <taxon>Ascomycota</taxon>
        <taxon>Pezizomycotina</taxon>
        <taxon>Eurotiomycetes</taxon>
        <taxon>Eurotiomycetidae</taxon>
        <taxon>Eurotiales</taxon>
        <taxon>Aspergillaceae</taxon>
        <taxon>Aspergillus</taxon>
    </lineage>
</organism>
<dbReference type="EMBL" id="KZ824636">
    <property type="protein sequence ID" value="RAK78658.1"/>
    <property type="molecule type" value="Genomic_DNA"/>
</dbReference>
<dbReference type="RefSeq" id="XP_040802668.1">
    <property type="nucleotide sequence ID" value="XM_040950605.1"/>
</dbReference>
<reference evidence="1 2" key="1">
    <citation type="submission" date="2018-02" db="EMBL/GenBank/DDBJ databases">
        <title>The genomes of Aspergillus section Nigri reveals drivers in fungal speciation.</title>
        <authorList>
            <consortium name="DOE Joint Genome Institute"/>
            <person name="Vesth T.C."/>
            <person name="Nybo J."/>
            <person name="Theobald S."/>
            <person name="Brandl J."/>
            <person name="Frisvad J.C."/>
            <person name="Nielsen K.F."/>
            <person name="Lyhne E.K."/>
            <person name="Kogle M.E."/>
            <person name="Kuo A."/>
            <person name="Riley R."/>
            <person name="Clum A."/>
            <person name="Nolan M."/>
            <person name="Lipzen A."/>
            <person name="Salamov A."/>
            <person name="Henrissat B."/>
            <person name="Wiebenga A."/>
            <person name="De vries R.P."/>
            <person name="Grigoriev I.V."/>
            <person name="Mortensen U.H."/>
            <person name="Andersen M.R."/>
            <person name="Baker S.E."/>
        </authorList>
    </citation>
    <scope>NUCLEOTIDE SEQUENCE [LARGE SCALE GENOMIC DNA]</scope>
    <source>
        <strain evidence="1 2">CBS 313.89</strain>
    </source>
</reference>
<sequence length="157" mass="17735">MPVIVELSSTTRKSPYETGNLLGFASGLQRLGLQRAQPTPFDCDQVIGENTAFPAYSTEEQACHLSTSFLAKRHDLAFLGPVYPVSMDGRQCSESNFERWWRASSLKLSMSFASLQEAIGLRLTAGTRLNDWFKDYHYTMCRTSLYSTLVRISRFDS</sequence>